<dbReference type="GO" id="GO:0005829">
    <property type="term" value="C:cytosol"/>
    <property type="evidence" value="ECO:0007669"/>
    <property type="project" value="TreeGrafter"/>
</dbReference>
<comment type="caution">
    <text evidence="9">The sequence shown here is derived from an EMBL/GenBank/DDBJ whole genome shotgun (WGS) entry which is preliminary data.</text>
</comment>
<dbReference type="Gene3D" id="3.40.50.1380">
    <property type="entry name" value="Methylglyoxal synthase-like domain"/>
    <property type="match status" value="1"/>
</dbReference>
<comment type="pathway">
    <text evidence="1">Purine metabolism; IMP biosynthesis via de novo pathway; IMP from 5-formamido-1-(5-phospho-D-ribosyl)imidazole-4-carboxamide: step 1/1.</text>
</comment>
<proteinExistence type="inferred from homology"/>
<dbReference type="EMBL" id="MHHS01000031">
    <property type="protein sequence ID" value="OGY36652.1"/>
    <property type="molecule type" value="Genomic_DNA"/>
</dbReference>
<dbReference type="SMART" id="SM00798">
    <property type="entry name" value="AICARFT_IMPCHas"/>
    <property type="match status" value="1"/>
</dbReference>
<dbReference type="PROSITE" id="PS51855">
    <property type="entry name" value="MGS"/>
    <property type="match status" value="1"/>
</dbReference>
<dbReference type="Pfam" id="PF01808">
    <property type="entry name" value="AICARFT_IMPCHas"/>
    <property type="match status" value="1"/>
</dbReference>
<organism evidence="9 10">
    <name type="scientific">Candidatus Andersenbacteria bacterium RIFCSPHIGHO2_12_FULL_45_11b</name>
    <dbReference type="NCBI Taxonomy" id="1797282"/>
    <lineage>
        <taxon>Bacteria</taxon>
        <taxon>Candidatus Anderseniibacteriota</taxon>
    </lineage>
</organism>
<dbReference type="AlphaFoldDB" id="A0A1G1X9K1"/>
<evidence type="ECO:0000256" key="7">
    <source>
        <dbReference type="ARBA" id="ARBA00023268"/>
    </source>
</evidence>
<protein>
    <recommendedName>
        <fullName evidence="8">MGS-like domain-containing protein</fullName>
    </recommendedName>
</protein>
<dbReference type="PANTHER" id="PTHR11692">
    <property type="entry name" value="BIFUNCTIONAL PURINE BIOSYNTHESIS PROTEIN PURH"/>
    <property type="match status" value="1"/>
</dbReference>
<accession>A0A1G1X9K1</accession>
<dbReference type="GO" id="GO:0006189">
    <property type="term" value="P:'de novo' IMP biosynthetic process"/>
    <property type="evidence" value="ECO:0007669"/>
    <property type="project" value="UniProtKB-UniPathway"/>
</dbReference>
<evidence type="ECO:0000256" key="3">
    <source>
        <dbReference type="ARBA" id="ARBA00007667"/>
    </source>
</evidence>
<gene>
    <name evidence="9" type="ORF">A3E36_04465</name>
</gene>
<dbReference type="GO" id="GO:0004643">
    <property type="term" value="F:phosphoribosylaminoimidazolecarboxamide formyltransferase activity"/>
    <property type="evidence" value="ECO:0007669"/>
    <property type="project" value="InterPro"/>
</dbReference>
<dbReference type="Gene3D" id="3.40.140.20">
    <property type="match status" value="2"/>
</dbReference>
<evidence type="ECO:0000256" key="5">
    <source>
        <dbReference type="ARBA" id="ARBA00022755"/>
    </source>
</evidence>
<dbReference type="InterPro" id="IPR002695">
    <property type="entry name" value="PurH-like"/>
</dbReference>
<feature type="domain" description="MGS-like" evidence="8">
    <location>
        <begin position="1"/>
        <end position="141"/>
    </location>
</feature>
<name>A0A1G1X9K1_9BACT</name>
<comment type="similarity">
    <text evidence="3">Belongs to the PurH family.</text>
</comment>
<evidence type="ECO:0000256" key="1">
    <source>
        <dbReference type="ARBA" id="ARBA00004844"/>
    </source>
</evidence>
<dbReference type="GO" id="GO:0003937">
    <property type="term" value="F:IMP cyclohydrolase activity"/>
    <property type="evidence" value="ECO:0007669"/>
    <property type="project" value="InterPro"/>
</dbReference>
<dbReference type="InterPro" id="IPR036914">
    <property type="entry name" value="MGS-like_dom_sf"/>
</dbReference>
<dbReference type="InterPro" id="IPR016193">
    <property type="entry name" value="Cytidine_deaminase-like"/>
</dbReference>
<evidence type="ECO:0000259" key="8">
    <source>
        <dbReference type="PROSITE" id="PS51855"/>
    </source>
</evidence>
<evidence type="ECO:0000256" key="6">
    <source>
        <dbReference type="ARBA" id="ARBA00022801"/>
    </source>
</evidence>
<dbReference type="Pfam" id="PF02142">
    <property type="entry name" value="MGS"/>
    <property type="match status" value="1"/>
</dbReference>
<dbReference type="SUPFAM" id="SSF53927">
    <property type="entry name" value="Cytidine deaminase-like"/>
    <property type="match status" value="1"/>
</dbReference>
<dbReference type="CDD" id="cd01421">
    <property type="entry name" value="IMPCH"/>
    <property type="match status" value="1"/>
</dbReference>
<keyword evidence="7" id="KW-0511">Multifunctional enzyme</keyword>
<keyword evidence="5" id="KW-0658">Purine biosynthesis</keyword>
<keyword evidence="6" id="KW-0378">Hydrolase</keyword>
<dbReference type="InterPro" id="IPR024051">
    <property type="entry name" value="AICAR_Tfase_dup_dom_sf"/>
</dbReference>
<dbReference type="UniPathway" id="UPA00074">
    <property type="reaction ID" value="UER00133"/>
</dbReference>
<evidence type="ECO:0000313" key="10">
    <source>
        <dbReference type="Proteomes" id="UP000177941"/>
    </source>
</evidence>
<dbReference type="Proteomes" id="UP000177941">
    <property type="component" value="Unassembled WGS sequence"/>
</dbReference>
<keyword evidence="4" id="KW-0808">Transferase</keyword>
<dbReference type="InterPro" id="IPR011607">
    <property type="entry name" value="MGS-like_dom"/>
</dbReference>
<dbReference type="SUPFAM" id="SSF52335">
    <property type="entry name" value="Methylglyoxal synthase-like"/>
    <property type="match status" value="1"/>
</dbReference>
<comment type="pathway">
    <text evidence="2">Purine metabolism; IMP biosynthesis via de novo pathway; 5-formamido-1-(5-phospho-D-ribosyl)imidazole-4-carboxamide from 5-amino-1-(5-phospho-D-ribosyl)imidazole-4-carboxamide (10-formyl THF route): step 1/1.</text>
</comment>
<dbReference type="PANTHER" id="PTHR11692:SF0">
    <property type="entry name" value="BIFUNCTIONAL PURINE BIOSYNTHESIS PROTEIN ATIC"/>
    <property type="match status" value="1"/>
</dbReference>
<evidence type="ECO:0000313" key="9">
    <source>
        <dbReference type="EMBL" id="OGY36652.1"/>
    </source>
</evidence>
<dbReference type="PIRSF" id="PIRSF000414">
    <property type="entry name" value="AICARFT_IMPCHas"/>
    <property type="match status" value="1"/>
</dbReference>
<reference evidence="9 10" key="1">
    <citation type="journal article" date="2016" name="Nat. Commun.">
        <title>Thousands of microbial genomes shed light on interconnected biogeochemical processes in an aquifer system.</title>
        <authorList>
            <person name="Anantharaman K."/>
            <person name="Brown C.T."/>
            <person name="Hug L.A."/>
            <person name="Sharon I."/>
            <person name="Castelle C.J."/>
            <person name="Probst A.J."/>
            <person name="Thomas B.C."/>
            <person name="Singh A."/>
            <person name="Wilkins M.J."/>
            <person name="Karaoz U."/>
            <person name="Brodie E.L."/>
            <person name="Williams K.H."/>
            <person name="Hubbard S.S."/>
            <person name="Banfield J.F."/>
        </authorList>
    </citation>
    <scope>NUCLEOTIDE SEQUENCE [LARGE SCALE GENOMIC DNA]</scope>
</reference>
<evidence type="ECO:0000256" key="2">
    <source>
        <dbReference type="ARBA" id="ARBA00004954"/>
    </source>
</evidence>
<sequence>MPTALLSVYHKDGIVEFAQGLVALGWDILASGGTAKTLAAGGVPVRDVSELVGGGAILGHRVVTLSREVHAGLLARRPEDEAEMAALGLPYIDLVCVDLYPLKKEIGRINCTLESVIEMTDIGGPTMLRSAAKGNRIVICDPSDRQSLLDWLNLGQPDCDIMINNLAAKAEYVIAQYCLDSARYRGGGYYDGTFVHPLTDCCYGENRWQSPARLFSTETQDLLALEEFQLIAGSKPSYINYCDIDRLLQTITHTAAVFDKNRDTVPLIAVGCKHGNPCGAAVGDNAEEVIDKMVMGDPLAIFGGLIMTNFVITDTIAALLLGSGVGQSKRIFDGVIAPSFTERAVIALQRKNDRCRLYENEELLRLTMHSLNQEPIRRPVRGGVLIQPNYTFVLDLSDPLLEKSQMLPIGYQEDLMLAWAIGSTSNSNTVTLVKEGVLIGNGVGQQDRVGGCELAIRRARRSGHDTTGAVAYSDSFFPFSDGPQLLHEAGIHAILTSSGSVKDTEVKAFCNSSDLPIWMIPDATGRGFFGH</sequence>
<dbReference type="SMART" id="SM00851">
    <property type="entry name" value="MGS"/>
    <property type="match status" value="1"/>
</dbReference>
<evidence type="ECO:0000256" key="4">
    <source>
        <dbReference type="ARBA" id="ARBA00022679"/>
    </source>
</evidence>